<dbReference type="Proteomes" id="UP001165063">
    <property type="component" value="Unassembled WGS sequence"/>
</dbReference>
<dbReference type="PROSITE" id="PS50181">
    <property type="entry name" value="FBOX"/>
    <property type="match status" value="1"/>
</dbReference>
<feature type="compositionally biased region" description="Basic and acidic residues" evidence="9">
    <location>
        <begin position="1"/>
        <end position="11"/>
    </location>
</feature>
<protein>
    <submittedName>
        <fullName evidence="12">Unnamed protein product</fullName>
    </submittedName>
</protein>
<dbReference type="GO" id="GO:0044877">
    <property type="term" value="F:protein-containing complex binding"/>
    <property type="evidence" value="ECO:0007669"/>
    <property type="project" value="TreeGrafter"/>
</dbReference>
<dbReference type="GO" id="GO:0016020">
    <property type="term" value="C:membrane"/>
    <property type="evidence" value="ECO:0007669"/>
    <property type="project" value="UniProtKB-SubCell"/>
</dbReference>
<name>A0A9W7DG87_AMBMO</name>
<feature type="region of interest" description="Disordered" evidence="9">
    <location>
        <begin position="623"/>
        <end position="647"/>
    </location>
</feature>
<comment type="subcellular location">
    <subcellularLocation>
        <location evidence="1">Membrane</location>
        <topology evidence="1">Multi-pass membrane protein</topology>
    </subcellularLocation>
</comment>
<dbReference type="InterPro" id="IPR032675">
    <property type="entry name" value="LRR_dom_sf"/>
</dbReference>
<dbReference type="CDD" id="cd00038">
    <property type="entry name" value="CAP_ED"/>
    <property type="match status" value="2"/>
</dbReference>
<dbReference type="GO" id="GO:0005221">
    <property type="term" value="F:intracellularly cyclic nucleotide-activated monoatomic cation channel activity"/>
    <property type="evidence" value="ECO:0007669"/>
    <property type="project" value="InterPro"/>
</dbReference>
<keyword evidence="2" id="KW-0813">Transport</keyword>
<keyword evidence="8" id="KW-0407">Ion channel</keyword>
<gene>
    <name evidence="12" type="ORF">Amon01_000479200</name>
</gene>
<evidence type="ECO:0000256" key="7">
    <source>
        <dbReference type="ARBA" id="ARBA00023286"/>
    </source>
</evidence>
<keyword evidence="13" id="KW-1185">Reference proteome</keyword>
<feature type="region of interest" description="Disordered" evidence="9">
    <location>
        <begin position="273"/>
        <end position="295"/>
    </location>
</feature>
<dbReference type="InterPro" id="IPR014710">
    <property type="entry name" value="RmlC-like_jellyroll"/>
</dbReference>
<dbReference type="InterPro" id="IPR000595">
    <property type="entry name" value="cNMP-bd_dom"/>
</dbReference>
<dbReference type="InterPro" id="IPR036047">
    <property type="entry name" value="F-box-like_dom_sf"/>
</dbReference>
<dbReference type="FunFam" id="2.60.120.10:FF:000057">
    <property type="entry name" value="Cyclic nucleotide-binding domain protein"/>
    <property type="match status" value="1"/>
</dbReference>
<dbReference type="SMART" id="SM00256">
    <property type="entry name" value="FBOX"/>
    <property type="match status" value="1"/>
</dbReference>
<feature type="compositionally biased region" description="Polar residues" evidence="9">
    <location>
        <begin position="281"/>
        <end position="291"/>
    </location>
</feature>
<feature type="region of interest" description="Disordered" evidence="9">
    <location>
        <begin position="1"/>
        <end position="82"/>
    </location>
</feature>
<evidence type="ECO:0000256" key="8">
    <source>
        <dbReference type="ARBA" id="ARBA00023303"/>
    </source>
</evidence>
<keyword evidence="4" id="KW-1133">Transmembrane helix</keyword>
<dbReference type="SUPFAM" id="SSF51206">
    <property type="entry name" value="cAMP-binding domain-like"/>
    <property type="match status" value="2"/>
</dbReference>
<reference evidence="12" key="1">
    <citation type="submission" date="2023-04" db="EMBL/GenBank/DDBJ databases">
        <title>Ambrosiozyma monospora NBRC 1965.</title>
        <authorList>
            <person name="Ichikawa N."/>
            <person name="Sato H."/>
            <person name="Tonouchi N."/>
        </authorList>
    </citation>
    <scope>NUCLEOTIDE SEQUENCE</scope>
    <source>
        <strain evidence="12">NBRC 1965</strain>
    </source>
</reference>
<dbReference type="OrthoDB" id="421226at2759"/>
<feature type="compositionally biased region" description="Acidic residues" evidence="9">
    <location>
        <begin position="623"/>
        <end position="633"/>
    </location>
</feature>
<evidence type="ECO:0000256" key="6">
    <source>
        <dbReference type="ARBA" id="ARBA00023136"/>
    </source>
</evidence>
<feature type="domain" description="Cyclic nucleotide-binding" evidence="10">
    <location>
        <begin position="442"/>
        <end position="551"/>
    </location>
</feature>
<dbReference type="Gene3D" id="2.60.120.10">
    <property type="entry name" value="Jelly Rolls"/>
    <property type="match status" value="2"/>
</dbReference>
<dbReference type="Pfam" id="PF12937">
    <property type="entry name" value="F-box-like"/>
    <property type="match status" value="1"/>
</dbReference>
<evidence type="ECO:0000256" key="3">
    <source>
        <dbReference type="ARBA" id="ARBA00022692"/>
    </source>
</evidence>
<dbReference type="PANTHER" id="PTHR45638">
    <property type="entry name" value="CYCLIC NUCLEOTIDE-GATED CATION CHANNEL SUBUNIT A"/>
    <property type="match status" value="1"/>
</dbReference>
<evidence type="ECO:0000313" key="13">
    <source>
        <dbReference type="Proteomes" id="UP001165063"/>
    </source>
</evidence>
<dbReference type="AlphaFoldDB" id="A0A9W7DG87"/>
<dbReference type="PROSITE" id="PS00889">
    <property type="entry name" value="CNMP_BINDING_2"/>
    <property type="match status" value="1"/>
</dbReference>
<dbReference type="InterPro" id="IPR001810">
    <property type="entry name" value="F-box_dom"/>
</dbReference>
<dbReference type="PROSITE" id="PS50042">
    <property type="entry name" value="CNMP_BINDING_3"/>
    <property type="match status" value="2"/>
</dbReference>
<dbReference type="Gene3D" id="3.80.10.10">
    <property type="entry name" value="Ribonuclease Inhibitor"/>
    <property type="match status" value="1"/>
</dbReference>
<keyword evidence="6" id="KW-0472">Membrane</keyword>
<feature type="compositionally biased region" description="Basic residues" evidence="9">
    <location>
        <begin position="31"/>
        <end position="49"/>
    </location>
</feature>
<comment type="caution">
    <text evidence="12">The sequence shown here is derived from an EMBL/GenBank/DDBJ whole genome shotgun (WGS) entry which is preliminary data.</text>
</comment>
<dbReference type="Pfam" id="PF00027">
    <property type="entry name" value="cNMP_binding"/>
    <property type="match status" value="2"/>
</dbReference>
<feature type="domain" description="F-box" evidence="11">
    <location>
        <begin position="755"/>
        <end position="802"/>
    </location>
</feature>
<evidence type="ECO:0000256" key="5">
    <source>
        <dbReference type="ARBA" id="ARBA00023065"/>
    </source>
</evidence>
<dbReference type="EMBL" id="BSXU01002415">
    <property type="protein sequence ID" value="GMG37333.1"/>
    <property type="molecule type" value="Genomic_DNA"/>
</dbReference>
<dbReference type="SUPFAM" id="SSF81383">
    <property type="entry name" value="F-box domain"/>
    <property type="match status" value="1"/>
</dbReference>
<sequence>MSGDLRGESLMKFKPSRRSPLSENENEAMSGKKRKRSLPTHQRNKGHSSKNKDSANSNDGDYNTNDNSYKRQHMSSTEALNDPVASLPSNVIQERDTTQNNNLNPNNSDMANNSFLERGLSDLSSADEADDEYEDGTAIPPGLLIRFKKFPLFQNAPNAFFTALGRCLKPVQYNPQEYIVKSGEPAKSMYWILRGTVGVTSTDGEAVYAELTTGSFFGEIGILFDRPRTATVVARTRVLLGVLTKDALGAVLADFPSMERLIRDEGQERLVMQEKRKRSARGSTINPSRMSQRPDPNILTSLEHNASLVANESDQVPGPALPPTGVVVPSNIIHNTFQSELGNDNNNFIIGNDVRSHDISPTNSGYNITQQPTLKSPTHSDRFSKTNSYAHQTKVHSPLSRTSLAQSASTHALQNHSHFLQSHVPSIDNSISTREFLRSLPIFKALPSDVFHELALSVEIRDFKTMEYIFRKGDSGIDIYFVVYGEVEVLNPDMTSRVIARLGSGKFFGEMAFLSSLGDDPTAKLENRSADIRAVSDCEVIIVKGHTLVELCRRYPFVVEEMKTTAGKRLKNNDSVGNLIHSTEITPSDRVTVDSLLANESEPFPLPNKPLFKSISWNEEENNVVTSSEEENESDTRHSLFSNTSEASSTFKGSFSFAAKDSHISHPNPMESTSPLAPQKHQLDIAPRPTPQQEQEMYSPAIQPRKTSLSMPIMNPVGGSLYRFNNPPRQPFQYTSHDYRLRLADINNGRRRSSVLTNGPLPDSIFLKIFQYLELPALMRMSRVCRRWKQLIYLCDDLFKNLDLSPYNKDLDDQGLIQITNFVGSRPEVINLCNCFHITDRSFSYLINEVGIRVLLVESWMKSICQIAERSEMM</sequence>
<dbReference type="SMART" id="SM00100">
    <property type="entry name" value="cNMP"/>
    <property type="match status" value="2"/>
</dbReference>
<keyword evidence="3" id="KW-0812">Transmembrane</keyword>
<dbReference type="InterPro" id="IPR050866">
    <property type="entry name" value="CNG_cation_channel"/>
</dbReference>
<evidence type="ECO:0000313" key="12">
    <source>
        <dbReference type="EMBL" id="GMG37333.1"/>
    </source>
</evidence>
<evidence type="ECO:0000256" key="9">
    <source>
        <dbReference type="SAM" id="MobiDB-lite"/>
    </source>
</evidence>
<accession>A0A9W7DG87</accession>
<organism evidence="12 13">
    <name type="scientific">Ambrosiozyma monospora</name>
    <name type="common">Yeast</name>
    <name type="synonym">Endomycopsis monosporus</name>
    <dbReference type="NCBI Taxonomy" id="43982"/>
    <lineage>
        <taxon>Eukaryota</taxon>
        <taxon>Fungi</taxon>
        <taxon>Dikarya</taxon>
        <taxon>Ascomycota</taxon>
        <taxon>Saccharomycotina</taxon>
        <taxon>Pichiomycetes</taxon>
        <taxon>Pichiales</taxon>
        <taxon>Pichiaceae</taxon>
        <taxon>Ambrosiozyma</taxon>
    </lineage>
</organism>
<evidence type="ECO:0000256" key="2">
    <source>
        <dbReference type="ARBA" id="ARBA00022448"/>
    </source>
</evidence>
<keyword evidence="7" id="KW-1071">Ligand-gated ion channel</keyword>
<dbReference type="InterPro" id="IPR018488">
    <property type="entry name" value="cNMP-bd_CS"/>
</dbReference>
<evidence type="ECO:0000259" key="11">
    <source>
        <dbReference type="PROSITE" id="PS50181"/>
    </source>
</evidence>
<evidence type="ECO:0000256" key="1">
    <source>
        <dbReference type="ARBA" id="ARBA00004141"/>
    </source>
</evidence>
<dbReference type="PANTHER" id="PTHR45638:SF24">
    <property type="entry name" value="CYCLIC NUCLEOTIDE-BINDING DOMAIN PROTEIN (AFU_ORTHOLOGUE AFUA_2G03170)"/>
    <property type="match status" value="1"/>
</dbReference>
<keyword evidence="5" id="KW-0406">Ion transport</keyword>
<feature type="compositionally biased region" description="Polar residues" evidence="9">
    <location>
        <begin position="363"/>
        <end position="377"/>
    </location>
</feature>
<evidence type="ECO:0000259" key="10">
    <source>
        <dbReference type="PROSITE" id="PS50042"/>
    </source>
</evidence>
<feature type="domain" description="Cyclic nucleotide-binding" evidence="10">
    <location>
        <begin position="152"/>
        <end position="269"/>
    </location>
</feature>
<dbReference type="InterPro" id="IPR018490">
    <property type="entry name" value="cNMP-bd_dom_sf"/>
</dbReference>
<proteinExistence type="predicted"/>
<evidence type="ECO:0000256" key="4">
    <source>
        <dbReference type="ARBA" id="ARBA00022989"/>
    </source>
</evidence>
<feature type="region of interest" description="Disordered" evidence="9">
    <location>
        <begin position="363"/>
        <end position="384"/>
    </location>
</feature>